<keyword evidence="3" id="KW-1185">Reference proteome</keyword>
<sequence>MPVDEPAPAGDDWPDRPLSPSEARDRLDAGEDARAVWVMDHDDGVRATVVPDDAPEDAVVDVVLETATGFEMYSYTRGQWMDYGTQRHDDEDAPSMAGTLESYRVLAGESSLST</sequence>
<dbReference type="Proteomes" id="UP000198518">
    <property type="component" value="Unassembled WGS sequence"/>
</dbReference>
<evidence type="ECO:0000256" key="1">
    <source>
        <dbReference type="SAM" id="MobiDB-lite"/>
    </source>
</evidence>
<gene>
    <name evidence="2" type="ORF">SAMN04487945_2352</name>
</gene>
<name>A0A1I0Q7G7_9EURY</name>
<dbReference type="EMBL" id="FOJA01000001">
    <property type="protein sequence ID" value="SEW22896.1"/>
    <property type="molecule type" value="Genomic_DNA"/>
</dbReference>
<evidence type="ECO:0000313" key="2">
    <source>
        <dbReference type="EMBL" id="SEW22896.1"/>
    </source>
</evidence>
<evidence type="ECO:0000313" key="3">
    <source>
        <dbReference type="Proteomes" id="UP000198518"/>
    </source>
</evidence>
<reference evidence="2 3" key="1">
    <citation type="submission" date="2016-10" db="EMBL/GenBank/DDBJ databases">
        <authorList>
            <person name="de Groot N.N."/>
        </authorList>
    </citation>
    <scope>NUCLEOTIDE SEQUENCE [LARGE SCALE GENOMIC DNA]</scope>
    <source>
        <strain evidence="2 3">CGMCC 1.5337</strain>
    </source>
</reference>
<protein>
    <submittedName>
        <fullName evidence="2">Uncharacterized protein</fullName>
    </submittedName>
</protein>
<proteinExistence type="predicted"/>
<accession>A0A1I0Q7G7</accession>
<feature type="region of interest" description="Disordered" evidence="1">
    <location>
        <begin position="1"/>
        <end position="29"/>
    </location>
</feature>
<organism evidence="2 3">
    <name type="scientific">Halobacterium jilantaiense</name>
    <dbReference type="NCBI Taxonomy" id="355548"/>
    <lineage>
        <taxon>Archaea</taxon>
        <taxon>Methanobacteriati</taxon>
        <taxon>Methanobacteriota</taxon>
        <taxon>Stenosarchaea group</taxon>
        <taxon>Halobacteria</taxon>
        <taxon>Halobacteriales</taxon>
        <taxon>Halobacteriaceae</taxon>
        <taxon>Halobacterium</taxon>
    </lineage>
</organism>
<dbReference type="AlphaFoldDB" id="A0A1I0Q7G7"/>